<dbReference type="AlphaFoldDB" id="A0AAJ6B4S4"/>
<dbReference type="GO" id="GO:0009421">
    <property type="term" value="C:bacterial-type flagellum filament cap"/>
    <property type="evidence" value="ECO:0007669"/>
    <property type="project" value="InterPro"/>
</dbReference>
<sequence>MAISLDGLASKLDTTAIINALMDVEKIPRTLLSAKSDDRKVVISHLQSLNTSLQDLFTRAKAAAGATALAQVSATSSDTSVTVTPSAGVASLSTQLVVDRVATAHSVVSAAVTGIPGSPPVLTIETSDGELVEVHPTSGSPADVARALTAAGAGVTASAVAAGTDGDGNPLFRLQLTATTTGAAGAFRVHLGDAAAVAGGTAVDLAEQPGAAVVTAGADAQVRLWAGTAAEQTVTSASNTFTDLFPGIDVSVSTVTASPVTITVSADPEARTKAASAFVTQIAAVLATIAKGSSATPATTAGENTTLGVFTGDSTVRALRQALANAVQYPVDGQSPSTIGISIDRTGTLTFDADAFADALAKDPAAVEAVFSGIATRVQEVTEQYSDKYDGLLTARITGQQDEVKRITEQLDRWDVRLEQRRATLERTYAAMETMLSRLQSQSSYLTSQIDGLSSGSDS</sequence>
<dbReference type="EMBL" id="CP119321">
    <property type="protein sequence ID" value="WEK13056.1"/>
    <property type="molecule type" value="Genomic_DNA"/>
</dbReference>
<gene>
    <name evidence="8" type="primary">fliD</name>
    <name evidence="8" type="ORF">P0Y48_11355</name>
</gene>
<evidence type="ECO:0000259" key="6">
    <source>
        <dbReference type="Pfam" id="PF02465"/>
    </source>
</evidence>
<dbReference type="GO" id="GO:0071973">
    <property type="term" value="P:bacterial-type flagellum-dependent cell motility"/>
    <property type="evidence" value="ECO:0007669"/>
    <property type="project" value="TreeGrafter"/>
</dbReference>
<dbReference type="InterPro" id="IPR003481">
    <property type="entry name" value="FliD_N"/>
</dbReference>
<dbReference type="InterPro" id="IPR040026">
    <property type="entry name" value="FliD"/>
</dbReference>
<reference evidence="8" key="1">
    <citation type="submission" date="2023-03" db="EMBL/GenBank/DDBJ databases">
        <title>Andean soil-derived lignocellulolytic bacterial consortium as a source of novel taxa and putative plastic-active enzymes.</title>
        <authorList>
            <person name="Diaz-Garcia L."/>
            <person name="Chuvochina M."/>
            <person name="Feuerriegel G."/>
            <person name="Bunk B."/>
            <person name="Sproer C."/>
            <person name="Streit W.R."/>
            <person name="Rodriguez L.M."/>
            <person name="Overmann J."/>
            <person name="Jimenez D.J."/>
        </authorList>
    </citation>
    <scope>NUCLEOTIDE SEQUENCE</scope>
    <source>
        <strain evidence="8">MAG 4610</strain>
    </source>
</reference>
<keyword evidence="4 5" id="KW-0975">Bacterial flagellum</keyword>
<dbReference type="GO" id="GO:0009424">
    <property type="term" value="C:bacterial-type flagellum hook"/>
    <property type="evidence" value="ECO:0007669"/>
    <property type="project" value="UniProtKB-UniRule"/>
</dbReference>
<comment type="subcellular location">
    <subcellularLocation>
        <location evidence="5">Secreted</location>
    </subcellularLocation>
    <subcellularLocation>
        <location evidence="5">Bacterial flagellum</location>
    </subcellularLocation>
</comment>
<feature type="domain" description="Flagellar hook-associated protein 2 C-terminal" evidence="7">
    <location>
        <begin position="232"/>
        <end position="441"/>
    </location>
</feature>
<dbReference type="PANTHER" id="PTHR30288">
    <property type="entry name" value="FLAGELLAR CAP/ASSEMBLY PROTEIN FLID"/>
    <property type="match status" value="1"/>
</dbReference>
<name>A0AAJ6B4S4_9MICO</name>
<keyword evidence="5" id="KW-0964">Secreted</keyword>
<accession>A0AAJ6B4S4</accession>
<comment type="similarity">
    <text evidence="1 5">Belongs to the FliD family.</text>
</comment>
<evidence type="ECO:0000313" key="9">
    <source>
        <dbReference type="Proteomes" id="UP001213972"/>
    </source>
</evidence>
<keyword evidence="8" id="KW-0966">Cell projection</keyword>
<comment type="subunit">
    <text evidence="2 5">Homopentamer.</text>
</comment>
<protein>
    <recommendedName>
        <fullName evidence="5">Flagellar hook-associated protein 2</fullName>
        <shortName evidence="5">HAP2</shortName>
    </recommendedName>
    <alternativeName>
        <fullName evidence="5">Flagellar cap protein</fullName>
    </alternativeName>
</protein>
<dbReference type="PANTHER" id="PTHR30288:SF0">
    <property type="entry name" value="FLAGELLAR HOOK-ASSOCIATED PROTEIN 2"/>
    <property type="match status" value="1"/>
</dbReference>
<evidence type="ECO:0000256" key="2">
    <source>
        <dbReference type="ARBA" id="ARBA00011255"/>
    </source>
</evidence>
<dbReference type="Proteomes" id="UP001213972">
    <property type="component" value="Chromosome"/>
</dbReference>
<dbReference type="GO" id="GO:0007155">
    <property type="term" value="P:cell adhesion"/>
    <property type="evidence" value="ECO:0007669"/>
    <property type="project" value="InterPro"/>
</dbReference>
<evidence type="ECO:0000259" key="7">
    <source>
        <dbReference type="Pfam" id="PF07195"/>
    </source>
</evidence>
<organism evidence="8 9">
    <name type="scientific">Candidatus Microbacterium phytovorans</name>
    <dbReference type="NCBI Taxonomy" id="3121374"/>
    <lineage>
        <taxon>Bacteria</taxon>
        <taxon>Bacillati</taxon>
        <taxon>Actinomycetota</taxon>
        <taxon>Actinomycetes</taxon>
        <taxon>Micrococcales</taxon>
        <taxon>Microbacteriaceae</taxon>
        <taxon>Microbacterium</taxon>
    </lineage>
</organism>
<keyword evidence="8" id="KW-0969">Cilium</keyword>
<feature type="domain" description="Flagellar hook-associated protein 2 N-terminal" evidence="6">
    <location>
        <begin position="10"/>
        <end position="105"/>
    </location>
</feature>
<evidence type="ECO:0000256" key="5">
    <source>
        <dbReference type="RuleBase" id="RU362066"/>
    </source>
</evidence>
<dbReference type="GO" id="GO:0005576">
    <property type="term" value="C:extracellular region"/>
    <property type="evidence" value="ECO:0007669"/>
    <property type="project" value="UniProtKB-SubCell"/>
</dbReference>
<comment type="function">
    <text evidence="5">Required for morphogenesis and for the elongation of the flagellar filament by facilitating polymerization of the flagellin monomers at the tip of growing filament. Forms a capping structure, which prevents flagellin subunits (transported through the central channel of the flagellum) from leaking out without polymerization at the distal end.</text>
</comment>
<keyword evidence="3" id="KW-0175">Coiled coil</keyword>
<dbReference type="Pfam" id="PF02465">
    <property type="entry name" value="FliD_N"/>
    <property type="match status" value="1"/>
</dbReference>
<proteinExistence type="inferred from homology"/>
<evidence type="ECO:0000256" key="4">
    <source>
        <dbReference type="ARBA" id="ARBA00023143"/>
    </source>
</evidence>
<keyword evidence="8" id="KW-0282">Flagellum</keyword>
<evidence type="ECO:0000256" key="1">
    <source>
        <dbReference type="ARBA" id="ARBA00009764"/>
    </source>
</evidence>
<dbReference type="InterPro" id="IPR010809">
    <property type="entry name" value="FliD_C"/>
</dbReference>
<evidence type="ECO:0000313" key="8">
    <source>
        <dbReference type="EMBL" id="WEK13056.1"/>
    </source>
</evidence>
<dbReference type="Pfam" id="PF07195">
    <property type="entry name" value="FliD_C"/>
    <property type="match status" value="1"/>
</dbReference>
<evidence type="ECO:0000256" key="3">
    <source>
        <dbReference type="ARBA" id="ARBA00023054"/>
    </source>
</evidence>